<evidence type="ECO:0000256" key="1">
    <source>
        <dbReference type="SAM" id="MobiDB-lite"/>
    </source>
</evidence>
<dbReference type="RefSeq" id="WP_249697420.1">
    <property type="nucleotide sequence ID" value="NZ_JAMFLX010000001.1"/>
</dbReference>
<dbReference type="InterPro" id="IPR001128">
    <property type="entry name" value="Cyt_P450"/>
</dbReference>
<reference evidence="3 4" key="1">
    <citation type="submission" date="2022-05" db="EMBL/GenBank/DDBJ databases">
        <authorList>
            <person name="Park J.-S."/>
        </authorList>
    </citation>
    <scope>NUCLEOTIDE SEQUENCE [LARGE SCALE GENOMIC DNA]</scope>
    <source>
        <strain evidence="3 4">2012CJ34-2</strain>
    </source>
</reference>
<comment type="caution">
    <text evidence="3">The sequence shown here is derived from an EMBL/GenBank/DDBJ whole genome shotgun (WGS) entry which is preliminary data.</text>
</comment>
<gene>
    <name evidence="3" type="ORF">M3P05_01295</name>
</gene>
<feature type="compositionally biased region" description="Acidic residues" evidence="1">
    <location>
        <begin position="613"/>
        <end position="625"/>
    </location>
</feature>
<feature type="signal peptide" evidence="2">
    <location>
        <begin position="1"/>
        <end position="26"/>
    </location>
</feature>
<protein>
    <submittedName>
        <fullName evidence="3">Cytochrome P450</fullName>
    </submittedName>
</protein>
<feature type="region of interest" description="Disordered" evidence="1">
    <location>
        <begin position="612"/>
        <end position="665"/>
    </location>
</feature>
<keyword evidence="4" id="KW-1185">Reference proteome</keyword>
<keyword evidence="2" id="KW-0732">Signal</keyword>
<feature type="region of interest" description="Disordered" evidence="1">
    <location>
        <begin position="30"/>
        <end position="49"/>
    </location>
</feature>
<evidence type="ECO:0000256" key="2">
    <source>
        <dbReference type="SAM" id="SignalP"/>
    </source>
</evidence>
<dbReference type="EMBL" id="JAMFLX010000001">
    <property type="protein sequence ID" value="MCL6268588.1"/>
    <property type="molecule type" value="Genomic_DNA"/>
</dbReference>
<dbReference type="InterPro" id="IPR036396">
    <property type="entry name" value="Cyt_P450_sf"/>
</dbReference>
<dbReference type="Pfam" id="PF00067">
    <property type="entry name" value="p450"/>
    <property type="match status" value="1"/>
</dbReference>
<organism evidence="3 4">
    <name type="scientific">Parendozoicomonas callyspongiae</name>
    <dbReference type="NCBI Taxonomy" id="2942213"/>
    <lineage>
        <taxon>Bacteria</taxon>
        <taxon>Pseudomonadati</taxon>
        <taxon>Pseudomonadota</taxon>
        <taxon>Gammaproteobacteria</taxon>
        <taxon>Oceanospirillales</taxon>
        <taxon>Endozoicomonadaceae</taxon>
        <taxon>Parendozoicomonas</taxon>
    </lineage>
</organism>
<proteinExistence type="predicted"/>
<evidence type="ECO:0000313" key="4">
    <source>
        <dbReference type="Proteomes" id="UP001203338"/>
    </source>
</evidence>
<dbReference type="Proteomes" id="UP001203338">
    <property type="component" value="Unassembled WGS sequence"/>
</dbReference>
<name>A0ABT0PDG0_9GAMM</name>
<accession>A0ABT0PDG0</accession>
<feature type="compositionally biased region" description="Low complexity" evidence="1">
    <location>
        <begin position="635"/>
        <end position="647"/>
    </location>
</feature>
<sequence>MKIIRIRLLAKVISVIWLLHAVPVFAGVENEPKSTPPSSIPDKTKKDKVPAPEKRYVVIEESDISPQEKERAEFLPLPLVGEYDEIIRRVTPKGSEAVDVKLLADYLLEKSKDHPICRMNTHPSNCMLRWLLTTVSRESWLYPWLTYLKDNMWVWDYDIASGILAKSFGTHLVKQDIFTMVRIILGEFSLFGTDAGEVHTGKRQVFKVAFGPQSLKLITSQLDKFSKRFVSQLSDSLTGSSIRLEVGKFLMSSIISTVFGFDVSADEHRTKFDEIREHFQGVVEASVKLPFDYGFQMRPRAMRDSYLRQHYGAIYDKKILLLEDIKWLVETAKSKGVLDNIDYMGEAESGEPLLRAVVRNAGGHDKLTEEDYQDLLNPMIAGTDTGSFFQMAVISELARDRESLEKIIIEMKQVLTKFGVPMTGFGSHEWTDDQMTEENMPTLHLLIEKILMELPPVPVDSRRVKDDFVIYFLDREATKKQPQGRRVFRKLFLRAGETMTLPIYYLNPREGSTNPHISPELMGLPLKERVKYKHTFVNRSQFHACVGQHFIRKLEKLLILNLISSGRKPVLEQEIEHFELSFKGTIAIEDDLTIRFERLSFDDIPIPPQHQEEEMEAEIEDEDMNELTGQVERLSLTSSTSSTGTPTAHQTQPVATLPLLEPPEQ</sequence>
<dbReference type="Gene3D" id="1.10.630.10">
    <property type="entry name" value="Cytochrome P450"/>
    <property type="match status" value="1"/>
</dbReference>
<feature type="chain" id="PRO_5046113163" evidence="2">
    <location>
        <begin position="27"/>
        <end position="665"/>
    </location>
</feature>
<evidence type="ECO:0000313" key="3">
    <source>
        <dbReference type="EMBL" id="MCL6268588.1"/>
    </source>
</evidence>
<dbReference type="SUPFAM" id="SSF48264">
    <property type="entry name" value="Cytochrome P450"/>
    <property type="match status" value="1"/>
</dbReference>